<dbReference type="Proteomes" id="UP000639396">
    <property type="component" value="Unassembled WGS sequence"/>
</dbReference>
<protein>
    <recommendedName>
        <fullName evidence="4">Lipoprotein</fullName>
    </recommendedName>
</protein>
<feature type="region of interest" description="Disordered" evidence="1">
    <location>
        <begin position="66"/>
        <end position="115"/>
    </location>
</feature>
<evidence type="ECO:0000256" key="1">
    <source>
        <dbReference type="SAM" id="MobiDB-lite"/>
    </source>
</evidence>
<keyword evidence="3" id="KW-1185">Reference proteome</keyword>
<dbReference type="RefSeq" id="WP_190931457.1">
    <property type="nucleotide sequence ID" value="NZ_JACXJA010000048.1"/>
</dbReference>
<feature type="compositionally biased region" description="Polar residues" evidence="1">
    <location>
        <begin position="66"/>
        <end position="86"/>
    </location>
</feature>
<accession>A0A927CGL2</accession>
<name>A0A927CGL2_9BACL</name>
<reference evidence="2" key="1">
    <citation type="submission" date="2020-09" db="EMBL/GenBank/DDBJ databases">
        <title>A novel bacterium of genus Paenibacillus, isolated from South China Sea.</title>
        <authorList>
            <person name="Huang H."/>
            <person name="Mo K."/>
            <person name="Hu Y."/>
        </authorList>
    </citation>
    <scope>NUCLEOTIDE SEQUENCE</scope>
    <source>
        <strain evidence="2">IB182363</strain>
    </source>
</reference>
<organism evidence="2 3">
    <name type="scientific">Paenibacillus oceani</name>
    <dbReference type="NCBI Taxonomy" id="2772510"/>
    <lineage>
        <taxon>Bacteria</taxon>
        <taxon>Bacillati</taxon>
        <taxon>Bacillota</taxon>
        <taxon>Bacilli</taxon>
        <taxon>Bacillales</taxon>
        <taxon>Paenibacillaceae</taxon>
        <taxon>Paenibacillus</taxon>
    </lineage>
</organism>
<dbReference type="AlphaFoldDB" id="A0A927CGL2"/>
<gene>
    <name evidence="2" type="ORF">IDH45_28025</name>
</gene>
<proteinExistence type="predicted"/>
<evidence type="ECO:0008006" key="4">
    <source>
        <dbReference type="Google" id="ProtNLM"/>
    </source>
</evidence>
<evidence type="ECO:0000313" key="2">
    <source>
        <dbReference type="EMBL" id="MBD2865836.1"/>
    </source>
</evidence>
<evidence type="ECO:0000313" key="3">
    <source>
        <dbReference type="Proteomes" id="UP000639396"/>
    </source>
</evidence>
<comment type="caution">
    <text evidence="2">The sequence shown here is derived from an EMBL/GenBank/DDBJ whole genome shotgun (WGS) entry which is preliminary data.</text>
</comment>
<dbReference type="PROSITE" id="PS51257">
    <property type="entry name" value="PROKAR_LIPOPROTEIN"/>
    <property type="match status" value="1"/>
</dbReference>
<sequence>MSITNKAHSGRWKARLGTSGLTAAVLLLTVTATGCQQTNYRMKEQQNPNQDTRGIRDERYLEDRVNTNLPQGGTTPQDVYDRQQNIRPGDANGGNPPTVEGDNIIEPGSMKQIYR</sequence>
<dbReference type="EMBL" id="JACXJA010000048">
    <property type="protein sequence ID" value="MBD2865836.1"/>
    <property type="molecule type" value="Genomic_DNA"/>
</dbReference>